<organism evidence="3 4">
    <name type="scientific">Actinomyces oris</name>
    <dbReference type="NCBI Taxonomy" id="544580"/>
    <lineage>
        <taxon>Bacteria</taxon>
        <taxon>Bacillati</taxon>
        <taxon>Actinomycetota</taxon>
        <taxon>Actinomycetes</taxon>
        <taxon>Actinomycetales</taxon>
        <taxon>Actinomycetaceae</taxon>
        <taxon>Actinomyces</taxon>
    </lineage>
</organism>
<evidence type="ECO:0000259" key="2">
    <source>
        <dbReference type="Pfam" id="PF23186"/>
    </source>
</evidence>
<dbReference type="InterPro" id="IPR029063">
    <property type="entry name" value="SAM-dependent_MTases_sf"/>
</dbReference>
<feature type="domain" description="DUF7059" evidence="2">
    <location>
        <begin position="35"/>
        <end position="125"/>
    </location>
</feature>
<name>A0AAW8L6E2_9ACTO</name>
<dbReference type="EMBL" id="JAMZMF010000009">
    <property type="protein sequence ID" value="MDR0177783.1"/>
    <property type="molecule type" value="Genomic_DNA"/>
</dbReference>
<dbReference type="PANTHER" id="PTHR18895:SF74">
    <property type="entry name" value="MTRF1L RELEASE FACTOR GLUTAMINE METHYLTRANSFERASE"/>
    <property type="match status" value="1"/>
</dbReference>
<evidence type="ECO:0000313" key="4">
    <source>
        <dbReference type="Proteomes" id="UP001230065"/>
    </source>
</evidence>
<accession>A0AAW8L6E2</accession>
<dbReference type="Pfam" id="PF23186">
    <property type="entry name" value="DUF7059"/>
    <property type="match status" value="1"/>
</dbReference>
<feature type="region of interest" description="Disordered" evidence="1">
    <location>
        <begin position="1"/>
        <end position="26"/>
    </location>
</feature>
<dbReference type="GO" id="GO:0032259">
    <property type="term" value="P:methylation"/>
    <property type="evidence" value="ECO:0007669"/>
    <property type="project" value="InterPro"/>
</dbReference>
<dbReference type="Proteomes" id="UP001230065">
    <property type="component" value="Unassembled WGS sequence"/>
</dbReference>
<evidence type="ECO:0000313" key="3">
    <source>
        <dbReference type="EMBL" id="MDR0177783.1"/>
    </source>
</evidence>
<dbReference type="Gene3D" id="3.40.50.150">
    <property type="entry name" value="Vaccinia Virus protein VP39"/>
    <property type="match status" value="1"/>
</dbReference>
<evidence type="ECO:0000256" key="1">
    <source>
        <dbReference type="SAM" id="MobiDB-lite"/>
    </source>
</evidence>
<dbReference type="InterPro" id="IPR002052">
    <property type="entry name" value="DNA_methylase_N6_adenine_CS"/>
</dbReference>
<dbReference type="GO" id="GO:0003676">
    <property type="term" value="F:nucleic acid binding"/>
    <property type="evidence" value="ECO:0007669"/>
    <property type="project" value="InterPro"/>
</dbReference>
<protein>
    <submittedName>
        <fullName evidence="3">Transferase</fullName>
    </submittedName>
</protein>
<comment type="caution">
    <text evidence="3">The sequence shown here is derived from an EMBL/GenBank/DDBJ whole genome shotgun (WGS) entry which is preliminary data.</text>
</comment>
<dbReference type="AlphaFoldDB" id="A0AAW8L6E2"/>
<sequence>MSPASARSASESSSFPPPAATPEQAASLRADLADSGWGVEAVAALLGEVADAALRREIRLPALRAVRAALAAGLAPSPVAVLTALFMLGESVPATALDAALPRTTAAGAAAVGLVGEPDETGCVRALVDLRPHEAVDDAGEVRWWVASDLGELVTGRALAPDHVLGVGGAGLTLAGLTPRTPVRTALDLGCGCGIQTLYLLRHAEHVVATDISARALAFTAFNAALAGVSVTGSAPGAASEADVKPGPASGSGSLELLRGSLLEPVVGRRFDLIASNPPFVLTPPAVREAGLPLMEYRDAGGPILPGLVAGLAEHLEPGASAVMLGNWEHRGAGSWRDAVAAWLPEGLDAWVIERELQDPVEYATMWLRDGGLTPERDPEAFDAALEAWIDDFEARDVRGIGFGYLIVRRPQSPREPWRLLEEVATSGQGVLGPHVAEVLEVRERLAGLDDDAVADLRPLLAPDVTEERHLIPGAAEPTVILLRQGGGLGRTLQASTAVAALAGVADGELSVGQVASAVAALSELNAADALALRAEMVEAARHLLSTGFLRPGK</sequence>
<feature type="compositionally biased region" description="Low complexity" evidence="1">
    <location>
        <begin position="1"/>
        <end position="14"/>
    </location>
</feature>
<reference evidence="3" key="1">
    <citation type="submission" date="2022-06" db="EMBL/GenBank/DDBJ databases">
        <title>Draft Genome Sequences of Three Actinomyces oris Strains, Isolated from Healthy Human Feces.</title>
        <authorList>
            <person name="Ye Y."/>
            <person name="Liu C."/>
            <person name="Zhao J."/>
            <person name="Xu J."/>
            <person name="Huang H."/>
            <person name="Wang B."/>
            <person name="Wei J."/>
            <person name="Jing X."/>
        </authorList>
    </citation>
    <scope>NUCLEOTIDE SEQUENCE</scope>
    <source>
        <strain evidence="3">CNGBCC1803727</strain>
    </source>
</reference>
<dbReference type="PANTHER" id="PTHR18895">
    <property type="entry name" value="HEMK METHYLTRANSFERASE"/>
    <property type="match status" value="1"/>
</dbReference>
<dbReference type="PROSITE" id="PS00092">
    <property type="entry name" value="N6_MTASE"/>
    <property type="match status" value="1"/>
</dbReference>
<dbReference type="GO" id="GO:0036009">
    <property type="term" value="F:protein-glutamine N-methyltransferase activity"/>
    <property type="evidence" value="ECO:0007669"/>
    <property type="project" value="TreeGrafter"/>
</dbReference>
<dbReference type="CDD" id="cd02440">
    <property type="entry name" value="AdoMet_MTases"/>
    <property type="match status" value="1"/>
</dbReference>
<proteinExistence type="predicted"/>
<dbReference type="InterPro" id="IPR055487">
    <property type="entry name" value="DUF7059"/>
</dbReference>
<dbReference type="InterPro" id="IPR050320">
    <property type="entry name" value="N5-glutamine_MTase"/>
</dbReference>
<keyword evidence="3" id="KW-0808">Transferase</keyword>
<dbReference type="SUPFAM" id="SSF53335">
    <property type="entry name" value="S-adenosyl-L-methionine-dependent methyltransferases"/>
    <property type="match status" value="1"/>
</dbReference>
<gene>
    <name evidence="3" type="ORF">RF687_07470</name>
</gene>
<dbReference type="RefSeq" id="WP_308679840.1">
    <property type="nucleotide sequence ID" value="NZ_JAMZMF010000009.1"/>
</dbReference>